<protein>
    <submittedName>
        <fullName evidence="1">Uncharacterized protein</fullName>
    </submittedName>
</protein>
<dbReference type="EMBL" id="ATIR01000001">
    <property type="protein sequence ID" value="EPI12583.1"/>
    <property type="molecule type" value="Genomic_DNA"/>
</dbReference>
<organism evidence="1 2">
    <name type="scientific">Enterococcus faecalis RP2S-4</name>
    <dbReference type="NCBI Taxonomy" id="1244145"/>
    <lineage>
        <taxon>Bacteria</taxon>
        <taxon>Bacillati</taxon>
        <taxon>Bacillota</taxon>
        <taxon>Bacilli</taxon>
        <taxon>Lactobacillales</taxon>
        <taxon>Enterococcaceae</taxon>
        <taxon>Enterococcus</taxon>
    </lineage>
</organism>
<comment type="caution">
    <text evidence="1">The sequence shown here is derived from an EMBL/GenBank/DDBJ whole genome shotgun (WGS) entry which is preliminary data.</text>
</comment>
<evidence type="ECO:0000313" key="1">
    <source>
        <dbReference type="EMBL" id="EPI12583.1"/>
    </source>
</evidence>
<gene>
    <name evidence="1" type="ORF">D358_00007</name>
</gene>
<dbReference type="Proteomes" id="UP000015750">
    <property type="component" value="Unassembled WGS sequence"/>
</dbReference>
<reference evidence="1 2" key="1">
    <citation type="submission" date="2013-06" db="EMBL/GenBank/DDBJ databases">
        <authorList>
            <person name="Weinstock G."/>
            <person name="Sodergren E."/>
            <person name="Lobos E.A."/>
            <person name="Fulton L."/>
            <person name="Fulton R."/>
            <person name="Courtney L."/>
            <person name="Fronick C."/>
            <person name="O'Laughlin M."/>
            <person name="Godfrey J."/>
            <person name="Wilson R.M."/>
            <person name="Miner T."/>
            <person name="Farmer C."/>
            <person name="Delehaunty K."/>
            <person name="Cordes M."/>
            <person name="Minx P."/>
            <person name="Tomlinson C."/>
            <person name="Chen J."/>
            <person name="Wollam A."/>
            <person name="Pepin K.H."/>
            <person name="Bhonagiri V."/>
            <person name="Zhang X."/>
            <person name="Warren W."/>
            <person name="Mitreva M."/>
            <person name="Mardis E.R."/>
            <person name="Wilson R.K."/>
        </authorList>
    </citation>
    <scope>NUCLEOTIDE SEQUENCE [LARGE SCALE GENOMIC DNA]</scope>
    <source>
        <strain evidence="1 2">RP2S-4</strain>
    </source>
</reference>
<dbReference type="AlphaFoldDB" id="A0ABC9TNU5"/>
<name>A0ABC9TNU5_ENTFL</name>
<sequence length="59" mass="7134">MTIGKEIFLHFDRSFHHFHLDEGSIYYKGRLYYEKRKAMCLCKIFTNIEWGGIDRTGIF</sequence>
<evidence type="ECO:0000313" key="2">
    <source>
        <dbReference type="Proteomes" id="UP000015750"/>
    </source>
</evidence>
<proteinExistence type="predicted"/>
<accession>A0ABC9TNU5</accession>